<comment type="caution">
    <text evidence="7">The sequence shown here is derived from an EMBL/GenBank/DDBJ whole genome shotgun (WGS) entry which is preliminary data.</text>
</comment>
<dbReference type="SMART" id="SM00320">
    <property type="entry name" value="WD40"/>
    <property type="match status" value="6"/>
</dbReference>
<feature type="compositionally biased region" description="Gly residues" evidence="5">
    <location>
        <begin position="742"/>
        <end position="759"/>
    </location>
</feature>
<dbReference type="EMBL" id="SDOX01000005">
    <property type="protein sequence ID" value="TFJ87559.1"/>
    <property type="molecule type" value="Genomic_DNA"/>
</dbReference>
<feature type="compositionally biased region" description="Polar residues" evidence="5">
    <location>
        <begin position="1255"/>
        <end position="1269"/>
    </location>
</feature>
<dbReference type="GO" id="GO:0030307">
    <property type="term" value="P:positive regulation of cell growth"/>
    <property type="evidence" value="ECO:0007669"/>
    <property type="project" value="TreeGrafter"/>
</dbReference>
<feature type="region of interest" description="Disordered" evidence="5">
    <location>
        <begin position="1049"/>
        <end position="1156"/>
    </location>
</feature>
<feature type="compositionally biased region" description="Polar residues" evidence="5">
    <location>
        <begin position="879"/>
        <end position="889"/>
    </location>
</feature>
<organism evidence="7 8">
    <name type="scientific">Nannochloropsis salina CCMP1776</name>
    <dbReference type="NCBI Taxonomy" id="1027361"/>
    <lineage>
        <taxon>Eukaryota</taxon>
        <taxon>Sar</taxon>
        <taxon>Stramenopiles</taxon>
        <taxon>Ochrophyta</taxon>
        <taxon>Eustigmatophyceae</taxon>
        <taxon>Eustigmatales</taxon>
        <taxon>Monodopsidaceae</taxon>
        <taxon>Microchloropsis</taxon>
        <taxon>Microchloropsis salina</taxon>
    </lineage>
</organism>
<gene>
    <name evidence="7" type="ORF">NSK_000910</name>
</gene>
<sequence length="1831" mass="198588">MNTTLESTGSNGSTASPPPGIRDAPSSLSTVMSSMVSSLTQQQLAVQGYMVFEAQMTSQQSPEYLNEERYRQSYASVRAAYEDIPITWRLKERMKTVSVALVLCLNVGTDPPDMVKITPCARMECWFDPRTTSKSKAIETIGNNLQQQYERWQARAKYKQALDPTIEDVKKLCASLRRNAKTDRLLFHYNGHGVPRPTSAGEIWVFNKTYTQYIPLSIYDLRAWVGTPAIYVLDCSGAGILLPHFMQTPVMPASSRTAGLGGLDGPPPPPPSGPPVPPSRPRSNSSGVHHRDCIVLAPCAANELLLINHKFPADLFTSCLTTPILVALRWFIAQNPLSMAEVDVEFVDHIPGKLNDRKTPLGELNWIFTAITDTIAWNTLPSTVFQYLFRQDLLVASLFRNFLLADRILRSFNCTPTSIPRLPSTAQHPLWQAWDLAAECCLHQLVVNRKPSLVSMSSAEARLVASASAGPGFYSTVTASTTNPSPFSSTSAPPGSLSHAPTSVSSTTFFADQLTAFEVWIEYTTMAPTGAPPSKPPDQLPVVLQVLLSQAHRLRALLLLRRFLDLGPWAVNLALSVGIFPYVLKLLQSPAPELRQVLVCIWARILAFDPSCRSDLVKDNAYLYFIGHLSGADVRPEQRVLAAFIVSAIMDESRSGQRDCLKKGVQRTCAHFLFSKETEGIPEFRRWLCFCLGRLAFDYVEGKVACLREDIHLHLFGLLGSPHVAVRAAAVHTLGTFLGSGGGQPGGGAGRESGSGQGQGHNSSSSLSSMSSPTSEVGTLGSSPGGGRSPSTGRAASIDLEAARKTDVSVIGLPMLRAFDDVSPMVRRQAIFALFLLVTDSTHFSYFVWVAHELTRFNAEKQQQYPHESQVRGERKSGQTDGKGTMQKSRSCDSIASLDASSSTSSMVGLVLDEEAESHGRKEDRALGLSPSQQKERDGERTGSRNKKDWDQEARDKGQRLWCQALAARLKRKAGEIGEHYLLIWLAIRQVHQKEPFPPVADVAGQIVHLVHECLLDMNLNPSKNVAFPGASARPLRSTASAMTLSPMELQHRQEQASEEQPQPRHDHLHHEKREQYEIDAQQQQGRQESSLLASPGLSSTSHPPRVPPRPPHPSGIPPRSPPTSANPNVSSSQKQQLRSRQQQQHTYRGHDGHYRLSSGKYVVNNLPTCPAPAHPSSSNRVPLERAVSAHELARLPTPQGDSACPPPTGLREAAGRSTASPYGGTNHLHAGLGNSTTTPSGPSDRPIPGGGVSTRPSTASSLFQSASRTGPGGNTLKGRGSEEVFEGGSYEARGLKQSKGGLMGRAEMPGSVPLIRHESLAAPDDSTAMGQASSARFSSATATALAESPSLQWLRVQFQRTNIYAWSKKQLSAPAALSAAEGPGGEEDDPLSPEGQVALYRRSRNQRVLEEAKALTLKCMGVLGMPEEEEDSDLYFMLGGIDALLAAQREGMDGGAEARKGNVKKTALTKSMGGAVKRKNQVLRLQQKVVFESDAQMTSQLLFHPFEPLLVASDDHANLRVWNHEDGKKLGVFRNEPIPSKASRITSLAWLNEATSSLLLTGTDEGVVRVWSGVVPTGADWVPPRLATAFFAHALVGRGFGVVTKWVHGEGLLLTGGSSDRLRAWDLEREQMVREWETGGEACVTCLAASTPHGGAGGRDSGGNGARGSQISSSPLVVAGFGDGKGKIWDVRVDKCVGVLTEHQQWLVLTDFVKGDRELLTGSLTGEVRAWDLRRLKTSLRTMNVGKGPMTAMAAHQTCPLLASGSYNQFIKMLTLEGDTLSVIRYHDGILGQRIGPVATLAFHPCKLVLAAGTTDSLTSIYTAHFPQAS</sequence>
<evidence type="ECO:0000256" key="2">
    <source>
        <dbReference type="ARBA" id="ARBA00022574"/>
    </source>
</evidence>
<feature type="compositionally biased region" description="Pro residues" evidence="5">
    <location>
        <begin position="265"/>
        <end position="280"/>
    </location>
</feature>
<feature type="compositionally biased region" description="Low complexity" evidence="5">
    <location>
        <begin position="1131"/>
        <end position="1145"/>
    </location>
</feature>
<dbReference type="GO" id="GO:0031931">
    <property type="term" value="C:TORC1 complex"/>
    <property type="evidence" value="ECO:0007669"/>
    <property type="project" value="InterPro"/>
</dbReference>
<evidence type="ECO:0000313" key="8">
    <source>
        <dbReference type="Proteomes" id="UP000355283"/>
    </source>
</evidence>
<feature type="region of interest" description="Disordered" evidence="5">
    <location>
        <begin position="1"/>
        <end position="26"/>
    </location>
</feature>
<dbReference type="GO" id="GO:0030674">
    <property type="term" value="F:protein-macromolecule adaptor activity"/>
    <property type="evidence" value="ECO:0007669"/>
    <property type="project" value="TreeGrafter"/>
</dbReference>
<feature type="region of interest" description="Disordered" evidence="5">
    <location>
        <begin position="1194"/>
        <end position="1282"/>
    </location>
</feature>
<dbReference type="Proteomes" id="UP000355283">
    <property type="component" value="Unassembled WGS sequence"/>
</dbReference>
<dbReference type="GO" id="GO:0005737">
    <property type="term" value="C:cytoplasm"/>
    <property type="evidence" value="ECO:0007669"/>
    <property type="project" value="TreeGrafter"/>
</dbReference>
<dbReference type="InterPro" id="IPR029347">
    <property type="entry name" value="Raptor_N"/>
</dbReference>
<feature type="compositionally biased region" description="Basic and acidic residues" evidence="5">
    <location>
        <begin position="869"/>
        <end position="878"/>
    </location>
</feature>
<dbReference type="InterPro" id="IPR015943">
    <property type="entry name" value="WD40/YVTN_repeat-like_dom_sf"/>
</dbReference>
<feature type="region of interest" description="Disordered" evidence="5">
    <location>
        <begin position="256"/>
        <end position="287"/>
    </location>
</feature>
<dbReference type="GO" id="GO:0009267">
    <property type="term" value="P:cellular response to starvation"/>
    <property type="evidence" value="ECO:0007669"/>
    <property type="project" value="TreeGrafter"/>
</dbReference>
<dbReference type="SUPFAM" id="SSF50978">
    <property type="entry name" value="WD40 repeat-like"/>
    <property type="match status" value="1"/>
</dbReference>
<feature type="region of interest" description="Disordered" evidence="5">
    <location>
        <begin position="915"/>
        <end position="954"/>
    </location>
</feature>
<keyword evidence="8" id="KW-1185">Reference proteome</keyword>
<dbReference type="GO" id="GO:0071230">
    <property type="term" value="P:cellular response to amino acid stimulus"/>
    <property type="evidence" value="ECO:0007669"/>
    <property type="project" value="TreeGrafter"/>
</dbReference>
<dbReference type="Pfam" id="PF14538">
    <property type="entry name" value="Raptor_N"/>
    <property type="match status" value="1"/>
</dbReference>
<feature type="region of interest" description="Disordered" evidence="5">
    <location>
        <begin position="742"/>
        <end position="794"/>
    </location>
</feature>
<dbReference type="Gene3D" id="1.25.10.10">
    <property type="entry name" value="Leucine-rich Repeat Variant"/>
    <property type="match status" value="1"/>
</dbReference>
<dbReference type="Gene3D" id="2.130.10.10">
    <property type="entry name" value="YVTN repeat-like/Quinoprotein amine dehydrogenase"/>
    <property type="match status" value="2"/>
</dbReference>
<keyword evidence="3" id="KW-0677">Repeat</keyword>
<dbReference type="GO" id="GO:0010506">
    <property type="term" value="P:regulation of autophagy"/>
    <property type="evidence" value="ECO:0007669"/>
    <property type="project" value="TreeGrafter"/>
</dbReference>
<dbReference type="PANTHER" id="PTHR12848">
    <property type="entry name" value="REGULATORY-ASSOCIATED PROTEIN OF MTOR"/>
    <property type="match status" value="1"/>
</dbReference>
<feature type="compositionally biased region" description="Low complexity" evidence="5">
    <location>
        <begin position="760"/>
        <end position="782"/>
    </location>
</feature>
<feature type="compositionally biased region" description="Polar residues" evidence="5">
    <location>
        <begin position="1081"/>
        <end position="1093"/>
    </location>
</feature>
<keyword evidence="2 4" id="KW-0853">WD repeat</keyword>
<dbReference type="PROSITE" id="PS50082">
    <property type="entry name" value="WD_REPEATS_2"/>
    <property type="match status" value="1"/>
</dbReference>
<feature type="compositionally biased region" description="Basic and acidic residues" evidence="5">
    <location>
        <begin position="934"/>
        <end position="954"/>
    </location>
</feature>
<evidence type="ECO:0000313" key="7">
    <source>
        <dbReference type="EMBL" id="TFJ87559.1"/>
    </source>
</evidence>
<accession>A0A4D9DFT2</accession>
<dbReference type="InterPro" id="IPR011989">
    <property type="entry name" value="ARM-like"/>
</dbReference>
<dbReference type="SUPFAM" id="SSF48371">
    <property type="entry name" value="ARM repeat"/>
    <property type="match status" value="1"/>
</dbReference>
<evidence type="ECO:0000256" key="4">
    <source>
        <dbReference type="PROSITE-ProRule" id="PRU00221"/>
    </source>
</evidence>
<dbReference type="PANTHER" id="PTHR12848:SF16">
    <property type="entry name" value="REGULATORY-ASSOCIATED PROTEIN OF MTOR"/>
    <property type="match status" value="1"/>
</dbReference>
<dbReference type="SMART" id="SM01302">
    <property type="entry name" value="Raptor_N"/>
    <property type="match status" value="1"/>
</dbReference>
<evidence type="ECO:0000256" key="5">
    <source>
        <dbReference type="SAM" id="MobiDB-lite"/>
    </source>
</evidence>
<dbReference type="InterPro" id="IPR001680">
    <property type="entry name" value="WD40_rpt"/>
</dbReference>
<feature type="compositionally biased region" description="Polar residues" evidence="5">
    <location>
        <begin position="1"/>
        <end position="15"/>
    </location>
</feature>
<feature type="repeat" description="WD" evidence="4">
    <location>
        <begin position="1701"/>
        <end position="1742"/>
    </location>
</feature>
<name>A0A4D9DFT2_9STRA</name>
<feature type="region of interest" description="Disordered" evidence="5">
    <location>
        <begin position="861"/>
        <end position="900"/>
    </location>
</feature>
<feature type="compositionally biased region" description="Pro residues" evidence="5">
    <location>
        <begin position="1105"/>
        <end position="1122"/>
    </location>
</feature>
<dbReference type="InterPro" id="IPR004083">
    <property type="entry name" value="Raptor"/>
</dbReference>
<protein>
    <recommendedName>
        <fullName evidence="6">Raptor N-terminal CASPase-like domain-containing protein</fullName>
    </recommendedName>
</protein>
<feature type="domain" description="Raptor N-terminal CASPase-like" evidence="6">
    <location>
        <begin position="93"/>
        <end position="246"/>
    </location>
</feature>
<dbReference type="GO" id="GO:0031929">
    <property type="term" value="P:TOR signaling"/>
    <property type="evidence" value="ECO:0007669"/>
    <property type="project" value="InterPro"/>
</dbReference>
<evidence type="ECO:0000256" key="3">
    <source>
        <dbReference type="ARBA" id="ARBA00022737"/>
    </source>
</evidence>
<proteinExistence type="inferred from homology"/>
<feature type="compositionally biased region" description="Basic and acidic residues" evidence="5">
    <location>
        <begin position="1050"/>
        <end position="1077"/>
    </location>
</feature>
<comment type="similarity">
    <text evidence="1">Belongs to the WD repeat RAPTOR family.</text>
</comment>
<evidence type="ECO:0000259" key="6">
    <source>
        <dbReference type="SMART" id="SM01302"/>
    </source>
</evidence>
<evidence type="ECO:0000256" key="1">
    <source>
        <dbReference type="ARBA" id="ARBA00009257"/>
    </source>
</evidence>
<feature type="compositionally biased region" description="Basic and acidic residues" evidence="5">
    <location>
        <begin position="917"/>
        <end position="926"/>
    </location>
</feature>
<dbReference type="PRINTS" id="PR01547">
    <property type="entry name" value="YEAST176DUF"/>
</dbReference>
<dbReference type="InterPro" id="IPR036322">
    <property type="entry name" value="WD40_repeat_dom_sf"/>
</dbReference>
<reference evidence="7 8" key="1">
    <citation type="submission" date="2019-01" db="EMBL/GenBank/DDBJ databases">
        <title>Nuclear Genome Assembly of the Microalgal Biofuel strain Nannochloropsis salina CCMP1776.</title>
        <authorList>
            <person name="Hovde B."/>
        </authorList>
    </citation>
    <scope>NUCLEOTIDE SEQUENCE [LARGE SCALE GENOMIC DNA]</scope>
    <source>
        <strain evidence="7 8">CCMP1776</strain>
    </source>
</reference>
<dbReference type="InterPro" id="IPR016024">
    <property type="entry name" value="ARM-type_fold"/>
</dbReference>
<dbReference type="OrthoDB" id="10262360at2759"/>